<accession>A0A3M6UJ19</accession>
<feature type="chain" id="PRO_5018265679" description="Secreted protein" evidence="1">
    <location>
        <begin position="23"/>
        <end position="157"/>
    </location>
</feature>
<evidence type="ECO:0008006" key="4">
    <source>
        <dbReference type="Google" id="ProtNLM"/>
    </source>
</evidence>
<dbReference type="EMBL" id="RCHS01001413">
    <property type="protein sequence ID" value="RMX53693.1"/>
    <property type="molecule type" value="Genomic_DNA"/>
</dbReference>
<name>A0A3M6UJ19_POCDA</name>
<dbReference type="Proteomes" id="UP000275408">
    <property type="component" value="Unassembled WGS sequence"/>
</dbReference>
<feature type="signal peptide" evidence="1">
    <location>
        <begin position="1"/>
        <end position="22"/>
    </location>
</feature>
<dbReference type="OrthoDB" id="823504at2759"/>
<evidence type="ECO:0000313" key="3">
    <source>
        <dbReference type="Proteomes" id="UP000275408"/>
    </source>
</evidence>
<organism evidence="2 3">
    <name type="scientific">Pocillopora damicornis</name>
    <name type="common">Cauliflower coral</name>
    <name type="synonym">Millepora damicornis</name>
    <dbReference type="NCBI Taxonomy" id="46731"/>
    <lineage>
        <taxon>Eukaryota</taxon>
        <taxon>Metazoa</taxon>
        <taxon>Cnidaria</taxon>
        <taxon>Anthozoa</taxon>
        <taxon>Hexacorallia</taxon>
        <taxon>Scleractinia</taxon>
        <taxon>Astrocoeniina</taxon>
        <taxon>Pocilloporidae</taxon>
        <taxon>Pocillopora</taxon>
    </lineage>
</organism>
<proteinExistence type="predicted"/>
<keyword evidence="3" id="KW-1185">Reference proteome</keyword>
<protein>
    <recommendedName>
        <fullName evidence="4">Secreted protein</fullName>
    </recommendedName>
</protein>
<comment type="caution">
    <text evidence="2">The sequence shown here is derived from an EMBL/GenBank/DDBJ whole genome shotgun (WGS) entry which is preliminary data.</text>
</comment>
<reference evidence="2 3" key="1">
    <citation type="journal article" date="2018" name="Sci. Rep.">
        <title>Comparative analysis of the Pocillopora damicornis genome highlights role of immune system in coral evolution.</title>
        <authorList>
            <person name="Cunning R."/>
            <person name="Bay R.A."/>
            <person name="Gillette P."/>
            <person name="Baker A.C."/>
            <person name="Traylor-Knowles N."/>
        </authorList>
    </citation>
    <scope>NUCLEOTIDE SEQUENCE [LARGE SCALE GENOMIC DNA]</scope>
    <source>
        <strain evidence="2">RSMAS</strain>
        <tissue evidence="2">Whole animal</tissue>
    </source>
</reference>
<sequence length="157" mass="17859">MAGYFLSALLLILVLRFEQGSSSVFNDPDRLEGDTYTTADVADDLAELNDLEMEQLQDSVSANVCKDIRDEFKDVAKKSMAEAKKEKPDSLIFWRQEAVRRSLRRSFQILQHGKRSKVDNSIAVRALRNEACAKHAIQDICETTKEEEKKDMQEEGS</sequence>
<keyword evidence="1" id="KW-0732">Signal</keyword>
<dbReference type="AlphaFoldDB" id="A0A3M6UJ19"/>
<evidence type="ECO:0000313" key="2">
    <source>
        <dbReference type="EMBL" id="RMX53693.1"/>
    </source>
</evidence>
<gene>
    <name evidence="2" type="ORF">pdam_00000347</name>
</gene>
<evidence type="ECO:0000256" key="1">
    <source>
        <dbReference type="SAM" id="SignalP"/>
    </source>
</evidence>